<feature type="transmembrane region" description="Helical" evidence="2">
    <location>
        <begin position="197"/>
        <end position="216"/>
    </location>
</feature>
<dbReference type="InterPro" id="IPR000160">
    <property type="entry name" value="GGDEF_dom"/>
</dbReference>
<feature type="region of interest" description="Disordered" evidence="1">
    <location>
        <begin position="557"/>
        <end position="580"/>
    </location>
</feature>
<dbReference type="PANTHER" id="PTHR45138:SF9">
    <property type="entry name" value="DIGUANYLATE CYCLASE DGCM-RELATED"/>
    <property type="match status" value="1"/>
</dbReference>
<keyword evidence="2" id="KW-1133">Transmembrane helix</keyword>
<dbReference type="NCBIfam" id="TIGR00254">
    <property type="entry name" value="GGDEF"/>
    <property type="match status" value="1"/>
</dbReference>
<evidence type="ECO:0000256" key="2">
    <source>
        <dbReference type="SAM" id="Phobius"/>
    </source>
</evidence>
<evidence type="ECO:0000259" key="3">
    <source>
        <dbReference type="PROSITE" id="PS50887"/>
    </source>
</evidence>
<organism evidence="4 5">
    <name type="scientific">Frankia nepalensis</name>
    <dbReference type="NCBI Taxonomy" id="1836974"/>
    <lineage>
        <taxon>Bacteria</taxon>
        <taxon>Bacillati</taxon>
        <taxon>Actinomycetota</taxon>
        <taxon>Actinomycetes</taxon>
        <taxon>Frankiales</taxon>
        <taxon>Frankiaceae</taxon>
        <taxon>Frankia</taxon>
    </lineage>
</organism>
<comment type="caution">
    <text evidence="4">The sequence shown here is derived from an EMBL/GenBank/DDBJ whole genome shotgun (WGS) entry which is preliminary data.</text>
</comment>
<gene>
    <name evidence="4" type="ORF">I7412_13355</name>
</gene>
<keyword evidence="2" id="KW-0812">Transmembrane</keyword>
<reference evidence="4" key="1">
    <citation type="submission" date="2020-12" db="EMBL/GenBank/DDBJ databases">
        <title>Genomic characterization of non-nitrogen-fixing Frankia strains.</title>
        <authorList>
            <person name="Carlos-Shanley C."/>
            <person name="Guerra T."/>
            <person name="Hahn D."/>
        </authorList>
    </citation>
    <scope>NUCLEOTIDE SEQUENCE</scope>
    <source>
        <strain evidence="4">CN6</strain>
    </source>
</reference>
<proteinExistence type="predicted"/>
<dbReference type="PANTHER" id="PTHR45138">
    <property type="entry name" value="REGULATORY COMPONENTS OF SENSORY TRANSDUCTION SYSTEM"/>
    <property type="match status" value="1"/>
</dbReference>
<accession>A0A937RCW0</accession>
<dbReference type="Pfam" id="PF00990">
    <property type="entry name" value="GGDEF"/>
    <property type="match status" value="1"/>
</dbReference>
<dbReference type="SMART" id="SM00267">
    <property type="entry name" value="GGDEF"/>
    <property type="match status" value="1"/>
</dbReference>
<evidence type="ECO:0000256" key="1">
    <source>
        <dbReference type="SAM" id="MobiDB-lite"/>
    </source>
</evidence>
<dbReference type="GO" id="GO:0052621">
    <property type="term" value="F:diguanylate cyclase activity"/>
    <property type="evidence" value="ECO:0007669"/>
    <property type="project" value="TreeGrafter"/>
</dbReference>
<feature type="region of interest" description="Disordered" evidence="1">
    <location>
        <begin position="103"/>
        <end position="127"/>
    </location>
</feature>
<dbReference type="PROSITE" id="PS50887">
    <property type="entry name" value="GGDEF"/>
    <property type="match status" value="1"/>
</dbReference>
<protein>
    <submittedName>
        <fullName evidence="4">GGDEF domain-containing protein</fullName>
    </submittedName>
</protein>
<dbReference type="InterPro" id="IPR050469">
    <property type="entry name" value="Diguanylate_Cyclase"/>
</dbReference>
<keyword evidence="5" id="KW-1185">Reference proteome</keyword>
<evidence type="ECO:0000313" key="5">
    <source>
        <dbReference type="Proteomes" id="UP000604475"/>
    </source>
</evidence>
<dbReference type="GO" id="GO:0043709">
    <property type="term" value="P:cell adhesion involved in single-species biofilm formation"/>
    <property type="evidence" value="ECO:0007669"/>
    <property type="project" value="TreeGrafter"/>
</dbReference>
<dbReference type="Gene3D" id="3.30.70.270">
    <property type="match status" value="1"/>
</dbReference>
<keyword evidence="2" id="KW-0472">Membrane</keyword>
<feature type="compositionally biased region" description="Low complexity" evidence="1">
    <location>
        <begin position="61"/>
        <end position="78"/>
    </location>
</feature>
<dbReference type="SUPFAM" id="SSF55073">
    <property type="entry name" value="Nucleotide cyclase"/>
    <property type="match status" value="1"/>
</dbReference>
<dbReference type="FunFam" id="3.30.70.270:FF:000001">
    <property type="entry name" value="Diguanylate cyclase domain protein"/>
    <property type="match status" value="1"/>
</dbReference>
<feature type="domain" description="GGDEF" evidence="3">
    <location>
        <begin position="417"/>
        <end position="556"/>
    </location>
</feature>
<evidence type="ECO:0000313" key="4">
    <source>
        <dbReference type="EMBL" id="MBL7628115.1"/>
    </source>
</evidence>
<dbReference type="GO" id="GO:1902201">
    <property type="term" value="P:negative regulation of bacterial-type flagellum-dependent cell motility"/>
    <property type="evidence" value="ECO:0007669"/>
    <property type="project" value="TreeGrafter"/>
</dbReference>
<name>A0A937RCW0_9ACTN</name>
<sequence>MASATDAQISRLDRLGVALRAWWWMARPTARRGETTTPTTLADGAWVVDTPPTGLPTVPVPTPAVDTASAPASDAAPAARPPRLPARPPAAAIVGATAHRLPARTRPGPVVPPARPELTGPGPAPGDAFPGSEKVAYWRTATLTATWLGLAVAWLTHPTFRLADLVTFACLLTLAALALVTTRGLAGQRRAQARDDLLTIWTLPVALLLPPGYALLAHLPLCLPQGGGTHARAGRPADESATTEGARGRVARAAALGIAGAAASWLHGVLAPAAGPYTAHTLVGSPARVAALAAATLAYAAVRALLLTTLTPALVVRATRPGHPSPTAGPGGRSPLPAGAGPEAVALCCAVAVATLWAANPLLMITVVPPALVLVRSLPPEELLAAARTDPKTGLANAAWWREVADAELARTRRAGRPLSVLLVDIDHFKQVNDRHGHLFGDTVLVAVADALRAATRPWDLVGRFGGEEFVVLLADVDLPAAAEIAERIRARVAATRCPLGPLAAPGGPSAVGVTVSIGAATCPAAVGLADALEAADAALYQAKNAGRDRVRLAAERSVADRAVTDPAPPPVPAQTAQPD</sequence>
<feature type="region of interest" description="Disordered" evidence="1">
    <location>
        <begin position="61"/>
        <end position="86"/>
    </location>
</feature>
<dbReference type="EMBL" id="JAEACQ010000171">
    <property type="protein sequence ID" value="MBL7628115.1"/>
    <property type="molecule type" value="Genomic_DNA"/>
</dbReference>
<dbReference type="InterPro" id="IPR029787">
    <property type="entry name" value="Nucleotide_cyclase"/>
</dbReference>
<dbReference type="GO" id="GO:0005886">
    <property type="term" value="C:plasma membrane"/>
    <property type="evidence" value="ECO:0007669"/>
    <property type="project" value="TreeGrafter"/>
</dbReference>
<dbReference type="CDD" id="cd01949">
    <property type="entry name" value="GGDEF"/>
    <property type="match status" value="1"/>
</dbReference>
<dbReference type="AlphaFoldDB" id="A0A937RCW0"/>
<dbReference type="InterPro" id="IPR043128">
    <property type="entry name" value="Rev_trsase/Diguanyl_cyclase"/>
</dbReference>
<dbReference type="RefSeq" id="WP_203004755.1">
    <property type="nucleotide sequence ID" value="NZ_JADWYU010000144.1"/>
</dbReference>
<dbReference type="Proteomes" id="UP000604475">
    <property type="component" value="Unassembled WGS sequence"/>
</dbReference>
<feature type="transmembrane region" description="Helical" evidence="2">
    <location>
        <begin position="162"/>
        <end position="185"/>
    </location>
</feature>
<feature type="transmembrane region" description="Helical" evidence="2">
    <location>
        <begin position="136"/>
        <end position="156"/>
    </location>
</feature>